<dbReference type="Proteomes" id="UP001595693">
    <property type="component" value="Unassembled WGS sequence"/>
</dbReference>
<keyword evidence="2" id="KW-1185">Reference proteome</keyword>
<evidence type="ECO:0000313" key="1">
    <source>
        <dbReference type="EMBL" id="MFC3935620.1"/>
    </source>
</evidence>
<evidence type="ECO:0008006" key="3">
    <source>
        <dbReference type="Google" id="ProtNLM"/>
    </source>
</evidence>
<comment type="caution">
    <text evidence="1">The sequence shown here is derived from an EMBL/GenBank/DDBJ whole genome shotgun (WGS) entry which is preliminary data.</text>
</comment>
<protein>
    <recommendedName>
        <fullName evidence="3">DUF2188 domain-containing protein</fullName>
    </recommendedName>
</protein>
<evidence type="ECO:0000313" key="2">
    <source>
        <dbReference type="Proteomes" id="UP001595693"/>
    </source>
</evidence>
<proteinExistence type="predicted"/>
<sequence>MSAATIKRCVIFKRSGVEMATPWYTSMDRAQRALEVIRRRYGAAVLYRD</sequence>
<reference evidence="2" key="1">
    <citation type="journal article" date="2019" name="Int. J. Syst. Evol. Microbiol.">
        <title>The Global Catalogue of Microorganisms (GCM) 10K type strain sequencing project: providing services to taxonomists for standard genome sequencing and annotation.</title>
        <authorList>
            <consortium name="The Broad Institute Genomics Platform"/>
            <consortium name="The Broad Institute Genome Sequencing Center for Infectious Disease"/>
            <person name="Wu L."/>
            <person name="Ma J."/>
        </authorList>
    </citation>
    <scope>NUCLEOTIDE SEQUENCE [LARGE SCALE GENOMIC DNA]</scope>
    <source>
        <strain evidence="2">CCUG 2113</strain>
    </source>
</reference>
<gene>
    <name evidence="1" type="ORF">ACFOW3_13435</name>
</gene>
<dbReference type="RefSeq" id="WP_252635531.1">
    <property type="nucleotide sequence ID" value="NZ_JAMXAX010000009.1"/>
</dbReference>
<dbReference type="EMBL" id="JBHSAJ010000037">
    <property type="protein sequence ID" value="MFC3935620.1"/>
    <property type="molecule type" value="Genomic_DNA"/>
</dbReference>
<name>A0ABV8DC98_9BURK</name>
<organism evidence="1 2">
    <name type="scientific">Acidovorax facilis</name>
    <dbReference type="NCBI Taxonomy" id="12917"/>
    <lineage>
        <taxon>Bacteria</taxon>
        <taxon>Pseudomonadati</taxon>
        <taxon>Pseudomonadota</taxon>
        <taxon>Betaproteobacteria</taxon>
        <taxon>Burkholderiales</taxon>
        <taxon>Comamonadaceae</taxon>
        <taxon>Acidovorax</taxon>
    </lineage>
</organism>
<accession>A0ABV8DC98</accession>